<dbReference type="VEuPathDB" id="VectorBase:PPAI009001"/>
<feature type="region of interest" description="Disordered" evidence="1">
    <location>
        <begin position="1"/>
        <end position="26"/>
    </location>
</feature>
<reference evidence="2" key="1">
    <citation type="submission" date="2022-08" db="UniProtKB">
        <authorList>
            <consortium name="EnsemblMetazoa"/>
        </authorList>
    </citation>
    <scope>IDENTIFICATION</scope>
    <source>
        <strain evidence="2">Israel</strain>
    </source>
</reference>
<dbReference type="EMBL" id="AJVK01035938">
    <property type="status" value="NOT_ANNOTATED_CDS"/>
    <property type="molecule type" value="Genomic_DNA"/>
</dbReference>
<accession>A0A1B0DL57</accession>
<evidence type="ECO:0000313" key="2">
    <source>
        <dbReference type="EnsemblMetazoa" id="PPAI009001-PA"/>
    </source>
</evidence>
<evidence type="ECO:0000313" key="3">
    <source>
        <dbReference type="Proteomes" id="UP000092462"/>
    </source>
</evidence>
<proteinExistence type="predicted"/>
<keyword evidence="3" id="KW-1185">Reference proteome</keyword>
<dbReference type="AlphaFoldDB" id="A0A1B0DL57"/>
<dbReference type="VEuPathDB" id="VectorBase:PPAPM1_004321"/>
<evidence type="ECO:0000256" key="1">
    <source>
        <dbReference type="SAM" id="MobiDB-lite"/>
    </source>
</evidence>
<sequence>MAEQSTGGGQNGEVKKAPAPTAGGLGIIRERSFVRTPNHQQQMNAKRRSLMQLHPQHQQQQQMRVKPALEIYRPPNVRIDGLSQNKLNVHAQEFTMNRSGVNMFTPAGNNLQHSKSSSNMQQQQFGGRPHPQMTLNNLTGHRTAILLSHPLQMGQLNMGMTMQGSQIPLVNSQSSGNILH</sequence>
<dbReference type="EnsemblMetazoa" id="PPAI009001-RA">
    <property type="protein sequence ID" value="PPAI009001-PA"/>
    <property type="gene ID" value="PPAI009001"/>
</dbReference>
<organism evidence="2 3">
    <name type="scientific">Phlebotomus papatasi</name>
    <name type="common">Sandfly</name>
    <dbReference type="NCBI Taxonomy" id="29031"/>
    <lineage>
        <taxon>Eukaryota</taxon>
        <taxon>Metazoa</taxon>
        <taxon>Ecdysozoa</taxon>
        <taxon>Arthropoda</taxon>
        <taxon>Hexapoda</taxon>
        <taxon>Insecta</taxon>
        <taxon>Pterygota</taxon>
        <taxon>Neoptera</taxon>
        <taxon>Endopterygota</taxon>
        <taxon>Diptera</taxon>
        <taxon>Nematocera</taxon>
        <taxon>Psychodoidea</taxon>
        <taxon>Psychodidae</taxon>
        <taxon>Phlebotomus</taxon>
        <taxon>Phlebotomus</taxon>
    </lineage>
</organism>
<dbReference type="Proteomes" id="UP000092462">
    <property type="component" value="Unassembled WGS sequence"/>
</dbReference>
<feature type="compositionally biased region" description="Gly residues" evidence="1">
    <location>
        <begin position="1"/>
        <end position="11"/>
    </location>
</feature>
<protein>
    <submittedName>
        <fullName evidence="2">Uncharacterized protein</fullName>
    </submittedName>
</protein>
<name>A0A1B0DL57_PHLPP</name>